<keyword evidence="2" id="KW-0812">Transmembrane</keyword>
<keyword evidence="2" id="KW-0472">Membrane</keyword>
<gene>
    <name evidence="3" type="ORF">HNP25_002384</name>
</gene>
<reference evidence="3 4" key="1">
    <citation type="submission" date="2020-08" db="EMBL/GenBank/DDBJ databases">
        <title>Functional genomics of gut bacteria from endangered species of beetles.</title>
        <authorList>
            <person name="Carlos-Shanley C."/>
        </authorList>
    </citation>
    <scope>NUCLEOTIDE SEQUENCE [LARGE SCALE GENOMIC DNA]</scope>
    <source>
        <strain evidence="3 4">S00070</strain>
    </source>
</reference>
<organism evidence="3 4">
    <name type="scientific">Arcicella rosea</name>
    <dbReference type="NCBI Taxonomy" id="502909"/>
    <lineage>
        <taxon>Bacteria</taxon>
        <taxon>Pseudomonadati</taxon>
        <taxon>Bacteroidota</taxon>
        <taxon>Cytophagia</taxon>
        <taxon>Cytophagales</taxon>
        <taxon>Flectobacillaceae</taxon>
        <taxon>Arcicella</taxon>
    </lineage>
</organism>
<dbReference type="RefSeq" id="WP_184134327.1">
    <property type="nucleotide sequence ID" value="NZ_JACHKT010000015.1"/>
</dbReference>
<name>A0A841ELB1_9BACT</name>
<protein>
    <submittedName>
        <fullName evidence="3">Myosin heavy subunit</fullName>
    </submittedName>
</protein>
<proteinExistence type="predicted"/>
<sequence length="319" mass="35636">MNNLSSEESTPKPNSNNVLKAVLALVALVAGCLAYMLFESKQTSANQQEVIETKVIELADTRVKLDSITTQLESQIAEVTKLGGDVAELEKAKLALEKDKKELNSRYASLENIKDNYAERIKNYELILIAKEAELVQLREENSHLTNENSTLKTEKSGLVKSVEEARAQNREVSSINRILTEKVTRAAALKAESIKILGITDKGKEFEDDRYRSKKLGKIKIAIQLSKNDLTEKGKKTVLVRILDPDGYTLFDTDLGSGNFVHNGQDLAFTMKRDFTFDNDNPHADFYFDRGAPYRAGKYTVELFAEGFKIGTGGFEVK</sequence>
<keyword evidence="1" id="KW-0175">Coiled coil</keyword>
<feature type="transmembrane region" description="Helical" evidence="2">
    <location>
        <begin position="18"/>
        <end position="38"/>
    </location>
</feature>
<keyword evidence="4" id="KW-1185">Reference proteome</keyword>
<comment type="caution">
    <text evidence="3">The sequence shown here is derived from an EMBL/GenBank/DDBJ whole genome shotgun (WGS) entry which is preliminary data.</text>
</comment>
<evidence type="ECO:0000256" key="2">
    <source>
        <dbReference type="SAM" id="Phobius"/>
    </source>
</evidence>
<dbReference type="EMBL" id="JACHKT010000015">
    <property type="protein sequence ID" value="MBB6003726.1"/>
    <property type="molecule type" value="Genomic_DNA"/>
</dbReference>
<keyword evidence="2" id="KW-1133">Transmembrane helix</keyword>
<feature type="coiled-coil region" evidence="1">
    <location>
        <begin position="86"/>
        <end position="155"/>
    </location>
</feature>
<accession>A0A841ELB1</accession>
<dbReference type="Proteomes" id="UP000524404">
    <property type="component" value="Unassembled WGS sequence"/>
</dbReference>
<evidence type="ECO:0000313" key="4">
    <source>
        <dbReference type="Proteomes" id="UP000524404"/>
    </source>
</evidence>
<evidence type="ECO:0000313" key="3">
    <source>
        <dbReference type="EMBL" id="MBB6003726.1"/>
    </source>
</evidence>
<dbReference type="AlphaFoldDB" id="A0A841ELB1"/>
<evidence type="ECO:0000256" key="1">
    <source>
        <dbReference type="SAM" id="Coils"/>
    </source>
</evidence>